<reference evidence="2" key="1">
    <citation type="submission" date="2022-12" db="EMBL/GenBank/DDBJ databases">
        <title>Genome assemblies of Blomia tropicalis.</title>
        <authorList>
            <person name="Cui Y."/>
        </authorList>
    </citation>
    <scope>NUCLEOTIDE SEQUENCE</scope>
    <source>
        <tissue evidence="2">Adult mites</tissue>
    </source>
</reference>
<comment type="caution">
    <text evidence="2">The sequence shown here is derived from an EMBL/GenBank/DDBJ whole genome shotgun (WGS) entry which is preliminary data.</text>
</comment>
<name>A0A9Q0ME48_BLOTA</name>
<gene>
    <name evidence="2" type="ORF">RDWZM_002502</name>
</gene>
<dbReference type="InterPro" id="IPR034913">
    <property type="entry name" value="mS27/PTCD2"/>
</dbReference>
<dbReference type="PANTHER" id="PTHR21393:SF0">
    <property type="entry name" value="SMALL RIBOSOMAL SUBUNIT PROTEIN MS27"/>
    <property type="match status" value="1"/>
</dbReference>
<evidence type="ECO:0000256" key="1">
    <source>
        <dbReference type="ARBA" id="ARBA00004173"/>
    </source>
</evidence>
<proteinExistence type="predicted"/>
<dbReference type="PANTHER" id="PTHR21393">
    <property type="entry name" value="MITOCHONDRIAL 28S RIBOSOMAL PROTEIN S27"/>
    <property type="match status" value="1"/>
</dbReference>
<dbReference type="Proteomes" id="UP001142055">
    <property type="component" value="Chromosome 1"/>
</dbReference>
<dbReference type="Pfam" id="PF10037">
    <property type="entry name" value="MRP-S27"/>
    <property type="match status" value="1"/>
</dbReference>
<dbReference type="Gene3D" id="1.25.40.10">
    <property type="entry name" value="Tetratricopeptide repeat domain"/>
    <property type="match status" value="1"/>
</dbReference>
<evidence type="ECO:0000313" key="2">
    <source>
        <dbReference type="EMBL" id="KAJ6223957.1"/>
    </source>
</evidence>
<accession>A0A9Q0ME48</accession>
<evidence type="ECO:0000313" key="3">
    <source>
        <dbReference type="Proteomes" id="UP001142055"/>
    </source>
</evidence>
<dbReference type="InterPro" id="IPR019266">
    <property type="entry name" value="Ribosomal_mS27"/>
</dbReference>
<comment type="subcellular location">
    <subcellularLocation>
        <location evidence="1">Mitochondrion</location>
    </subcellularLocation>
</comment>
<dbReference type="AlphaFoldDB" id="A0A9Q0ME48"/>
<protein>
    <submittedName>
        <fullName evidence="2">Uncharacterized protein</fullName>
    </submittedName>
</protein>
<dbReference type="EMBL" id="JAPWDV010000001">
    <property type="protein sequence ID" value="KAJ6223957.1"/>
    <property type="molecule type" value="Genomic_DNA"/>
</dbReference>
<dbReference type="InterPro" id="IPR011990">
    <property type="entry name" value="TPR-like_helical_dom_sf"/>
</dbReference>
<keyword evidence="3" id="KW-1185">Reference proteome</keyword>
<sequence>MSWLLVYRFSKKSISNLNRFVSKQNPIVGINYRTLLSPSYSCEELWLQQRVNCESLKHITPERYFFELNQRYQQKRPVSAVDVDIYVNSVYKSENQDELEHIVKRFRQSRLTTKTLESTHYAFCRFYLQHDLRQQLLKVLNERVTFGIFPDTYIYNLLMDRSIQDGNLDDAFEIVKLMMLQEDSGNEISKTLALYTLTRLLTEGKFGQKMEKEELKEETVEGDDDDEIEYIRVPYLTNPYFDDHFDLTDRNQIFGKSLYFFGYELSKSNVESDRMLSATAQIIGLVFYQKFDKLKNCLKKLETIEITSEPLEIVSMQIEQCEDDSVKAELTDIRTLLQKMTSTSSKLMTDLIDVRILELPKLETSDIENQKQLFECFENLRVGEIKSQLETLLHAEKLREYEQKKQELDDKKRLYYFFENFPKHEIDFVEAENVSKRFNKILQLMKIISLLKFKIIIMVIIDDLVYIN</sequence>
<dbReference type="OMA" id="KFLRNPY"/>
<organism evidence="2 3">
    <name type="scientific">Blomia tropicalis</name>
    <name type="common">Mite</name>
    <dbReference type="NCBI Taxonomy" id="40697"/>
    <lineage>
        <taxon>Eukaryota</taxon>
        <taxon>Metazoa</taxon>
        <taxon>Ecdysozoa</taxon>
        <taxon>Arthropoda</taxon>
        <taxon>Chelicerata</taxon>
        <taxon>Arachnida</taxon>
        <taxon>Acari</taxon>
        <taxon>Acariformes</taxon>
        <taxon>Sarcoptiformes</taxon>
        <taxon>Astigmata</taxon>
        <taxon>Glycyphagoidea</taxon>
        <taxon>Echimyopodidae</taxon>
        <taxon>Blomia</taxon>
    </lineage>
</organism>
<dbReference type="GO" id="GO:0005739">
    <property type="term" value="C:mitochondrion"/>
    <property type="evidence" value="ECO:0007669"/>
    <property type="project" value="UniProtKB-SubCell"/>
</dbReference>